<proteinExistence type="inferred from homology"/>
<dbReference type="GO" id="GO:0005829">
    <property type="term" value="C:cytosol"/>
    <property type="evidence" value="ECO:0007669"/>
    <property type="project" value="TreeGrafter"/>
</dbReference>
<evidence type="ECO:0000256" key="3">
    <source>
        <dbReference type="ARBA" id="ARBA00022618"/>
    </source>
</evidence>
<protein>
    <recommendedName>
        <fullName evidence="2">Septum site-determining protein MinD</fullName>
    </recommendedName>
    <alternativeName>
        <fullName evidence="9">Cell division inhibitor MinD</fullName>
    </alternativeName>
</protein>
<keyword evidence="7" id="KW-0131">Cell cycle</keyword>
<comment type="function">
    <text evidence="8">ATPase required for the correct placement of the division site. Cell division inhibitors MinC and MinD act in concert to form an inhibitor capable of blocking formation of the polar Z ring septums. Rapidly oscillates between the poles of the cell to destabilize FtsZ filaments that have formed before they mature into polar Z rings.</text>
</comment>
<evidence type="ECO:0000256" key="8">
    <source>
        <dbReference type="ARBA" id="ARBA00025436"/>
    </source>
</evidence>
<evidence type="ECO:0000256" key="9">
    <source>
        <dbReference type="ARBA" id="ARBA00032845"/>
    </source>
</evidence>
<evidence type="ECO:0000256" key="10">
    <source>
        <dbReference type="PIRSR" id="PIRSR003092-1"/>
    </source>
</evidence>
<dbReference type="GO" id="GO:0051782">
    <property type="term" value="P:negative regulation of cell division"/>
    <property type="evidence" value="ECO:0007669"/>
    <property type="project" value="TreeGrafter"/>
</dbReference>
<dbReference type="GO" id="GO:0000917">
    <property type="term" value="P:division septum assembly"/>
    <property type="evidence" value="ECO:0007669"/>
    <property type="project" value="UniProtKB-KW"/>
</dbReference>
<evidence type="ECO:0000256" key="7">
    <source>
        <dbReference type="ARBA" id="ARBA00023306"/>
    </source>
</evidence>
<dbReference type="NCBIfam" id="TIGR01968">
    <property type="entry name" value="minD_bact"/>
    <property type="match status" value="1"/>
</dbReference>
<accession>A0AAJ1TMB6</accession>
<keyword evidence="6" id="KW-0717">Septation</keyword>
<feature type="binding site" evidence="10">
    <location>
        <begin position="11"/>
        <end position="18"/>
    </location>
    <ligand>
        <name>ATP</name>
        <dbReference type="ChEBI" id="CHEBI:30616"/>
    </ligand>
</feature>
<dbReference type="SUPFAM" id="SSF52540">
    <property type="entry name" value="P-loop containing nucleoside triphosphate hydrolases"/>
    <property type="match status" value="1"/>
</dbReference>
<evidence type="ECO:0000256" key="5">
    <source>
        <dbReference type="ARBA" id="ARBA00022840"/>
    </source>
</evidence>
<evidence type="ECO:0000256" key="2">
    <source>
        <dbReference type="ARBA" id="ARBA00016887"/>
    </source>
</evidence>
<comment type="caution">
    <text evidence="11">The sequence shown here is derived from an EMBL/GenBank/DDBJ whole genome shotgun (WGS) entry which is preliminary data.</text>
</comment>
<keyword evidence="5 10" id="KW-0067">ATP-binding</keyword>
<evidence type="ECO:0000313" key="11">
    <source>
        <dbReference type="EMBL" id="MDQ0417301.1"/>
    </source>
</evidence>
<dbReference type="EMBL" id="JAUSUV010000005">
    <property type="protein sequence ID" value="MDQ0417301.1"/>
    <property type="molecule type" value="Genomic_DNA"/>
</dbReference>
<keyword evidence="4 10" id="KW-0547">Nucleotide-binding</keyword>
<dbReference type="Proteomes" id="UP001238450">
    <property type="component" value="Unassembled WGS sequence"/>
</dbReference>
<reference evidence="11 12" key="1">
    <citation type="submission" date="2023-07" db="EMBL/GenBank/DDBJ databases">
        <title>Genomic Encyclopedia of Type Strains, Phase IV (KMG-IV): sequencing the most valuable type-strain genomes for metagenomic binning, comparative biology and taxonomic classification.</title>
        <authorList>
            <person name="Goeker M."/>
        </authorList>
    </citation>
    <scope>NUCLEOTIDE SEQUENCE [LARGE SCALE GENOMIC DNA]</scope>
    <source>
        <strain evidence="11 12">DSM 46876</strain>
    </source>
</reference>
<dbReference type="Gene3D" id="3.40.50.300">
    <property type="entry name" value="P-loop containing nucleotide triphosphate hydrolases"/>
    <property type="match status" value="1"/>
</dbReference>
<dbReference type="GO" id="GO:0009898">
    <property type="term" value="C:cytoplasmic side of plasma membrane"/>
    <property type="evidence" value="ECO:0007669"/>
    <property type="project" value="TreeGrafter"/>
</dbReference>
<dbReference type="AlphaFoldDB" id="A0AAJ1TMB6"/>
<gene>
    <name evidence="11" type="ORF">J2Z48_001473</name>
</gene>
<dbReference type="RefSeq" id="WP_307252246.1">
    <property type="nucleotide sequence ID" value="NZ_JAUSUV010000005.1"/>
</dbReference>
<sequence length="264" mass="28837">MGESIVVTSGKGGVGKSTTTANVGTALALAGKKVVMIDTDIGLRNLDVLMGLENRIVYDIVDVIEKKCRVQQALIKDKRCDELYLLPAAQTKDKSALTSNHLRWLVSELKEEFDYVIIDCPAGIESGFQNAIAGADQAIVVTTPENASIRDADRVIGLLEKEDMPTPKLVINRLKTQMVKEGGMMAIDEVVSVLAIDLLGVVPDDEQVIRAGNDGEPIVWERSCLSGKAYRNISKRIMGEMVPLLVLEPDSSLLIRMKRWLGFA</sequence>
<keyword evidence="12" id="KW-1185">Reference proteome</keyword>
<name>A0AAJ1TMB6_9BACL</name>
<dbReference type="InterPro" id="IPR027417">
    <property type="entry name" value="P-loop_NTPase"/>
</dbReference>
<evidence type="ECO:0000313" key="12">
    <source>
        <dbReference type="Proteomes" id="UP001238450"/>
    </source>
</evidence>
<comment type="similarity">
    <text evidence="1">Belongs to the ParA family. MinD subfamily.</text>
</comment>
<evidence type="ECO:0000256" key="4">
    <source>
        <dbReference type="ARBA" id="ARBA00022741"/>
    </source>
</evidence>
<dbReference type="InterPro" id="IPR010223">
    <property type="entry name" value="MinD"/>
</dbReference>
<dbReference type="GO" id="GO:0016887">
    <property type="term" value="F:ATP hydrolysis activity"/>
    <property type="evidence" value="ECO:0007669"/>
    <property type="project" value="InterPro"/>
</dbReference>
<evidence type="ECO:0000256" key="6">
    <source>
        <dbReference type="ARBA" id="ARBA00023210"/>
    </source>
</evidence>
<dbReference type="PANTHER" id="PTHR43384:SF6">
    <property type="entry name" value="SEPTUM SITE-DETERMINING PROTEIN MIND HOMOLOG, CHLOROPLASTIC"/>
    <property type="match status" value="1"/>
</dbReference>
<dbReference type="InterPro" id="IPR050625">
    <property type="entry name" value="ParA/MinD_ATPase"/>
</dbReference>
<keyword evidence="3" id="KW-0132">Cell division</keyword>
<dbReference type="PIRSF" id="PIRSF003092">
    <property type="entry name" value="MinD"/>
    <property type="match status" value="1"/>
</dbReference>
<dbReference type="GO" id="GO:0005524">
    <property type="term" value="F:ATP binding"/>
    <property type="evidence" value="ECO:0007669"/>
    <property type="project" value="UniProtKB-KW"/>
</dbReference>
<dbReference type="InterPro" id="IPR033756">
    <property type="entry name" value="YlxH/NBP35"/>
</dbReference>
<dbReference type="InterPro" id="IPR025501">
    <property type="entry name" value="MinD_FleN"/>
</dbReference>
<evidence type="ECO:0000256" key="1">
    <source>
        <dbReference type="ARBA" id="ARBA00010257"/>
    </source>
</evidence>
<organism evidence="11 12">
    <name type="scientific">Croceifilum oryzae</name>
    <dbReference type="NCBI Taxonomy" id="1553429"/>
    <lineage>
        <taxon>Bacteria</taxon>
        <taxon>Bacillati</taxon>
        <taxon>Bacillota</taxon>
        <taxon>Bacilli</taxon>
        <taxon>Bacillales</taxon>
        <taxon>Thermoactinomycetaceae</taxon>
        <taxon>Croceifilum</taxon>
    </lineage>
</organism>
<dbReference type="Pfam" id="PF10609">
    <property type="entry name" value="ParA"/>
    <property type="match status" value="1"/>
</dbReference>
<dbReference type="CDD" id="cd02036">
    <property type="entry name" value="MinD"/>
    <property type="match status" value="1"/>
</dbReference>
<dbReference type="PANTHER" id="PTHR43384">
    <property type="entry name" value="SEPTUM SITE-DETERMINING PROTEIN MIND HOMOLOG, CHLOROPLASTIC-RELATED"/>
    <property type="match status" value="1"/>
</dbReference>
<dbReference type="FunFam" id="3.40.50.300:FF:000068">
    <property type="entry name" value="Site-determining protein"/>
    <property type="match status" value="1"/>
</dbReference>